<accession>A0A8H6HD48</accession>
<dbReference type="EMBL" id="JACGCI010000127">
    <property type="protein sequence ID" value="KAF6744071.1"/>
    <property type="molecule type" value="Genomic_DNA"/>
</dbReference>
<comment type="caution">
    <text evidence="2">The sequence shown here is derived from an EMBL/GenBank/DDBJ whole genome shotgun (WGS) entry which is preliminary data.</text>
</comment>
<feature type="compositionally biased region" description="Basic and acidic residues" evidence="1">
    <location>
        <begin position="162"/>
        <end position="176"/>
    </location>
</feature>
<evidence type="ECO:0000313" key="3">
    <source>
        <dbReference type="Proteomes" id="UP000521943"/>
    </source>
</evidence>
<keyword evidence="3" id="KW-1185">Reference proteome</keyword>
<protein>
    <submittedName>
        <fullName evidence="2">Uncharacterized protein</fullName>
    </submittedName>
</protein>
<dbReference type="AlphaFoldDB" id="A0A8H6HD48"/>
<name>A0A8H6HD48_9AGAR</name>
<organism evidence="2 3">
    <name type="scientific">Ephemerocybe angulata</name>
    <dbReference type="NCBI Taxonomy" id="980116"/>
    <lineage>
        <taxon>Eukaryota</taxon>
        <taxon>Fungi</taxon>
        <taxon>Dikarya</taxon>
        <taxon>Basidiomycota</taxon>
        <taxon>Agaricomycotina</taxon>
        <taxon>Agaricomycetes</taxon>
        <taxon>Agaricomycetidae</taxon>
        <taxon>Agaricales</taxon>
        <taxon>Agaricineae</taxon>
        <taxon>Psathyrellaceae</taxon>
        <taxon>Ephemerocybe</taxon>
    </lineage>
</organism>
<evidence type="ECO:0000313" key="2">
    <source>
        <dbReference type="EMBL" id="KAF6744071.1"/>
    </source>
</evidence>
<evidence type="ECO:0000256" key="1">
    <source>
        <dbReference type="SAM" id="MobiDB-lite"/>
    </source>
</evidence>
<dbReference type="Proteomes" id="UP000521943">
    <property type="component" value="Unassembled WGS sequence"/>
</dbReference>
<reference evidence="2 3" key="1">
    <citation type="submission" date="2020-07" db="EMBL/GenBank/DDBJ databases">
        <title>Comparative genomics of pyrophilous fungi reveals a link between fire events and developmental genes.</title>
        <authorList>
            <consortium name="DOE Joint Genome Institute"/>
            <person name="Steindorff A.S."/>
            <person name="Carver A."/>
            <person name="Calhoun S."/>
            <person name="Stillman K."/>
            <person name="Liu H."/>
            <person name="Lipzen A."/>
            <person name="Pangilinan J."/>
            <person name="Labutti K."/>
            <person name="Bruns T.D."/>
            <person name="Grigoriev I.V."/>
        </authorList>
    </citation>
    <scope>NUCLEOTIDE SEQUENCE [LARGE SCALE GENOMIC DNA]</scope>
    <source>
        <strain evidence="2 3">CBS 144469</strain>
    </source>
</reference>
<feature type="region of interest" description="Disordered" evidence="1">
    <location>
        <begin position="72"/>
        <end position="137"/>
    </location>
</feature>
<gene>
    <name evidence="2" type="ORF">DFP72DRAFT_1052299</name>
</gene>
<feature type="compositionally biased region" description="Polar residues" evidence="1">
    <location>
        <begin position="181"/>
        <end position="190"/>
    </location>
</feature>
<feature type="compositionally biased region" description="Basic residues" evidence="1">
    <location>
        <begin position="98"/>
        <end position="107"/>
    </location>
</feature>
<sequence length="241" mass="26344">MERPSALTAAACRASTHGHAVRAWVPNHLNANEGGRVPVVVWARDLDLSGTGACRIVREEKNQSINRTRCAEHRSRDAVPNTTEGFDPGTSKAEVRARVRRMKRKTGTRVPRLAERTTARSRGKHLPHGNGSMNPALHARECPFNESPLGGTFTCKSHGNVKGRDKGGGHNREGGRKRSPTPDTQFSLQGTTNRVTELKEAEVHTIGIITTLNESQVAPLASNLRQQRTARLYSLGLVATR</sequence>
<proteinExistence type="predicted"/>
<feature type="region of interest" description="Disordered" evidence="1">
    <location>
        <begin position="153"/>
        <end position="190"/>
    </location>
</feature>